<feature type="domain" description="Fumarylacetoacetase-like C-terminal" evidence="3">
    <location>
        <begin position="72"/>
        <end position="276"/>
    </location>
</feature>
<proteinExistence type="inferred from homology"/>
<dbReference type="Gene3D" id="3.90.850.10">
    <property type="entry name" value="Fumarylacetoacetase-like, C-terminal domain"/>
    <property type="match status" value="1"/>
</dbReference>
<keyword evidence="2" id="KW-0479">Metal-binding</keyword>
<dbReference type="InterPro" id="IPR051121">
    <property type="entry name" value="FAH"/>
</dbReference>
<protein>
    <submittedName>
        <fullName evidence="4">2-hydroxyhepta-2,4-diene-1,7-dioate isomerase</fullName>
    </submittedName>
</protein>
<dbReference type="GO" id="GO:0016853">
    <property type="term" value="F:isomerase activity"/>
    <property type="evidence" value="ECO:0007669"/>
    <property type="project" value="UniProtKB-KW"/>
</dbReference>
<accession>A0ABR4TQS8</accession>
<dbReference type="PANTHER" id="PTHR42796">
    <property type="entry name" value="FUMARYLACETOACETATE HYDROLASE DOMAIN-CONTAINING PROTEIN 2A-RELATED"/>
    <property type="match status" value="1"/>
</dbReference>
<dbReference type="InterPro" id="IPR036663">
    <property type="entry name" value="Fumarylacetoacetase_C_sf"/>
</dbReference>
<gene>
    <name evidence="4" type="ORF">SMB34_15275</name>
</gene>
<dbReference type="SUPFAM" id="SSF56529">
    <property type="entry name" value="FAH"/>
    <property type="match status" value="1"/>
</dbReference>
<name>A0ABR4TQS8_9PROT</name>
<sequence length="280" mass="29901">MKLLRFGAAGAEKPGLLDPDGVIRDLSAVIEDFNPDTISDATFTKIAALDPKNLPAVSGNPRIGACVAKPGKFICIGLNYSDHAAEAGMQVPPEPIIFFKATSAVCGPNDDVEIPRGSEKSDWEVELGIVIGKQAKYVTEAEALGHVAGYCVVNDVSERAFQLEHAGQWVKGKSHDTFGPIGPWLVTRDEVADPQNLCLWLELNGERVQNGSTATMVYGVAHLISYLSKFMTLQPGDIITTGTPPGVGMGMTPQRFLKPGDVMQLGVEGLGSQRQKTVQA</sequence>
<comment type="similarity">
    <text evidence="1">Belongs to the FAH family.</text>
</comment>
<comment type="caution">
    <text evidence="4">The sequence shown here is derived from an EMBL/GenBank/DDBJ whole genome shotgun (WGS) entry which is preliminary data.</text>
</comment>
<dbReference type="EMBL" id="AUNC01000010">
    <property type="protein sequence ID" value="KEO58057.1"/>
    <property type="molecule type" value="Genomic_DNA"/>
</dbReference>
<organism evidence="4 5">
    <name type="scientific">Thalassospira permensis NBRC 106175</name>
    <dbReference type="NCBI Taxonomy" id="1353532"/>
    <lineage>
        <taxon>Bacteria</taxon>
        <taxon>Pseudomonadati</taxon>
        <taxon>Pseudomonadota</taxon>
        <taxon>Alphaproteobacteria</taxon>
        <taxon>Rhodospirillales</taxon>
        <taxon>Thalassospiraceae</taxon>
        <taxon>Thalassospira</taxon>
    </lineage>
</organism>
<dbReference type="Proteomes" id="UP000027463">
    <property type="component" value="Unassembled WGS sequence"/>
</dbReference>
<dbReference type="PANTHER" id="PTHR42796:SF4">
    <property type="entry name" value="FUMARYLACETOACETATE HYDROLASE DOMAIN-CONTAINING PROTEIN 2A"/>
    <property type="match status" value="1"/>
</dbReference>
<reference evidence="4 5" key="1">
    <citation type="submission" date="2013-07" db="EMBL/GenBank/DDBJ databases">
        <title>Thalassospira permensis NBRC 106175 Genome Sequencing.</title>
        <authorList>
            <person name="Lai Q."/>
            <person name="Shao Z."/>
        </authorList>
    </citation>
    <scope>NUCLEOTIDE SEQUENCE [LARGE SCALE GENOMIC DNA]</scope>
    <source>
        <strain evidence="4 5">NBRC 106175</strain>
    </source>
</reference>
<dbReference type="RefSeq" id="WP_037988581.1">
    <property type="nucleotide sequence ID" value="NZ_AUNC01000010.1"/>
</dbReference>
<evidence type="ECO:0000313" key="5">
    <source>
        <dbReference type="Proteomes" id="UP000027463"/>
    </source>
</evidence>
<evidence type="ECO:0000256" key="1">
    <source>
        <dbReference type="ARBA" id="ARBA00010211"/>
    </source>
</evidence>
<dbReference type="InterPro" id="IPR011234">
    <property type="entry name" value="Fumarylacetoacetase-like_C"/>
</dbReference>
<evidence type="ECO:0000259" key="3">
    <source>
        <dbReference type="Pfam" id="PF01557"/>
    </source>
</evidence>
<keyword evidence="5" id="KW-1185">Reference proteome</keyword>
<evidence type="ECO:0000256" key="2">
    <source>
        <dbReference type="ARBA" id="ARBA00022723"/>
    </source>
</evidence>
<dbReference type="Pfam" id="PF01557">
    <property type="entry name" value="FAA_hydrolase"/>
    <property type="match status" value="1"/>
</dbReference>
<keyword evidence="4" id="KW-0413">Isomerase</keyword>
<evidence type="ECO:0000313" key="4">
    <source>
        <dbReference type="EMBL" id="KEO58057.1"/>
    </source>
</evidence>